<accession>A0A8S4E7H9</accession>
<organism evidence="2 3">
    <name type="scientific">Plutella xylostella</name>
    <name type="common">Diamondback moth</name>
    <name type="synonym">Plutella maculipennis</name>
    <dbReference type="NCBI Taxonomy" id="51655"/>
    <lineage>
        <taxon>Eukaryota</taxon>
        <taxon>Metazoa</taxon>
        <taxon>Ecdysozoa</taxon>
        <taxon>Arthropoda</taxon>
        <taxon>Hexapoda</taxon>
        <taxon>Insecta</taxon>
        <taxon>Pterygota</taxon>
        <taxon>Neoptera</taxon>
        <taxon>Endopterygota</taxon>
        <taxon>Lepidoptera</taxon>
        <taxon>Glossata</taxon>
        <taxon>Ditrysia</taxon>
        <taxon>Yponomeutoidea</taxon>
        <taxon>Plutellidae</taxon>
        <taxon>Plutella</taxon>
    </lineage>
</organism>
<evidence type="ECO:0000313" key="2">
    <source>
        <dbReference type="EMBL" id="CAG9111606.1"/>
    </source>
</evidence>
<feature type="compositionally biased region" description="Low complexity" evidence="1">
    <location>
        <begin position="57"/>
        <end position="74"/>
    </location>
</feature>
<evidence type="ECO:0000256" key="1">
    <source>
        <dbReference type="SAM" id="MobiDB-lite"/>
    </source>
</evidence>
<protein>
    <submittedName>
        <fullName evidence="2">(diamondback moth) hypothetical protein</fullName>
    </submittedName>
</protein>
<keyword evidence="3" id="KW-1185">Reference proteome</keyword>
<comment type="caution">
    <text evidence="2">The sequence shown here is derived from an EMBL/GenBank/DDBJ whole genome shotgun (WGS) entry which is preliminary data.</text>
</comment>
<feature type="compositionally biased region" description="Low complexity" evidence="1">
    <location>
        <begin position="86"/>
        <end position="105"/>
    </location>
</feature>
<dbReference type="EMBL" id="CAJHNJ030000013">
    <property type="protein sequence ID" value="CAG9111606.1"/>
    <property type="molecule type" value="Genomic_DNA"/>
</dbReference>
<name>A0A8S4E7H9_PLUXY</name>
<proteinExistence type="predicted"/>
<feature type="region of interest" description="Disordered" evidence="1">
    <location>
        <begin position="57"/>
        <end position="113"/>
    </location>
</feature>
<sequence>MLRTSSGSVECVVVPWGIWHLRGSCRPAPRPDRLTPPRPAQSRLAVLFHRIKFIKQSARSRPASARPAVPGAGVRPARSRRGCAGGTRTARDAAGPSLRPRSQSASRRRRASC</sequence>
<reference evidence="2" key="1">
    <citation type="submission" date="2020-11" db="EMBL/GenBank/DDBJ databases">
        <authorList>
            <person name="Whiteford S."/>
        </authorList>
    </citation>
    <scope>NUCLEOTIDE SEQUENCE</scope>
</reference>
<gene>
    <name evidence="2" type="ORF">PLXY2_LOCUS4604</name>
</gene>
<dbReference type="AlphaFoldDB" id="A0A8S4E7H9"/>
<evidence type="ECO:0000313" key="3">
    <source>
        <dbReference type="Proteomes" id="UP000653454"/>
    </source>
</evidence>
<dbReference type="Proteomes" id="UP000653454">
    <property type="component" value="Unassembled WGS sequence"/>
</dbReference>